<feature type="compositionally biased region" description="Basic and acidic residues" evidence="1">
    <location>
        <begin position="128"/>
        <end position="137"/>
    </location>
</feature>
<feature type="compositionally biased region" description="Polar residues" evidence="1">
    <location>
        <begin position="65"/>
        <end position="105"/>
    </location>
</feature>
<name>A0A699RPI0_TANCI</name>
<comment type="caution">
    <text evidence="2">The sequence shown here is derived from an EMBL/GenBank/DDBJ whole genome shotgun (WGS) entry which is preliminary data.</text>
</comment>
<dbReference type="EMBL" id="BKCJ011102431">
    <property type="protein sequence ID" value="GFC85912.1"/>
    <property type="molecule type" value="Genomic_DNA"/>
</dbReference>
<protein>
    <recommendedName>
        <fullName evidence="3">Reverse transcriptase domain-containing protein</fullName>
    </recommendedName>
</protein>
<reference evidence="2" key="1">
    <citation type="journal article" date="2019" name="Sci. Rep.">
        <title>Draft genome of Tanacetum cinerariifolium, the natural source of mosquito coil.</title>
        <authorList>
            <person name="Yamashiro T."/>
            <person name="Shiraishi A."/>
            <person name="Satake H."/>
            <person name="Nakayama K."/>
        </authorList>
    </citation>
    <scope>NUCLEOTIDE SEQUENCE</scope>
</reference>
<evidence type="ECO:0008006" key="3">
    <source>
        <dbReference type="Google" id="ProtNLM"/>
    </source>
</evidence>
<accession>A0A699RPI0</accession>
<gene>
    <name evidence="2" type="ORF">Tci_857882</name>
</gene>
<evidence type="ECO:0000256" key="1">
    <source>
        <dbReference type="SAM" id="MobiDB-lite"/>
    </source>
</evidence>
<organism evidence="2">
    <name type="scientific">Tanacetum cinerariifolium</name>
    <name type="common">Dalmatian daisy</name>
    <name type="synonym">Chrysanthemum cinerariifolium</name>
    <dbReference type="NCBI Taxonomy" id="118510"/>
    <lineage>
        <taxon>Eukaryota</taxon>
        <taxon>Viridiplantae</taxon>
        <taxon>Streptophyta</taxon>
        <taxon>Embryophyta</taxon>
        <taxon>Tracheophyta</taxon>
        <taxon>Spermatophyta</taxon>
        <taxon>Magnoliopsida</taxon>
        <taxon>eudicotyledons</taxon>
        <taxon>Gunneridae</taxon>
        <taxon>Pentapetalae</taxon>
        <taxon>asterids</taxon>
        <taxon>campanulids</taxon>
        <taxon>Asterales</taxon>
        <taxon>Asteraceae</taxon>
        <taxon>Asteroideae</taxon>
        <taxon>Anthemideae</taxon>
        <taxon>Anthemidinae</taxon>
        <taxon>Tanacetum</taxon>
    </lineage>
</organism>
<sequence>KVLIKVLILPDVDELKDMVKALLLEMKGQNQSHAPVKAVDASTLSSGTLPSNPIANPRSDLKAITTRSEATKYTMNPTNNGSTKDVQPQVVQSKSTSEPATSSISKPVIASVNAPKPNPNTSIPYPSRRNDERIKEK</sequence>
<feature type="region of interest" description="Disordered" evidence="1">
    <location>
        <begin position="30"/>
        <end position="137"/>
    </location>
</feature>
<dbReference type="AlphaFoldDB" id="A0A699RPI0"/>
<proteinExistence type="predicted"/>
<evidence type="ECO:0000313" key="2">
    <source>
        <dbReference type="EMBL" id="GFC85912.1"/>
    </source>
</evidence>
<feature type="compositionally biased region" description="Polar residues" evidence="1">
    <location>
        <begin position="42"/>
        <end position="54"/>
    </location>
</feature>
<feature type="non-terminal residue" evidence="2">
    <location>
        <position position="1"/>
    </location>
</feature>